<dbReference type="PROSITE" id="PS50164">
    <property type="entry name" value="GIY_YIG"/>
    <property type="match status" value="1"/>
</dbReference>
<dbReference type="GO" id="GO:0004519">
    <property type="term" value="F:endonuclease activity"/>
    <property type="evidence" value="ECO:0007669"/>
    <property type="project" value="UniProtKB-KW"/>
</dbReference>
<feature type="compositionally biased region" description="Polar residues" evidence="2">
    <location>
        <begin position="86"/>
        <end position="101"/>
    </location>
</feature>
<accession>A0ABX0SP63</accession>
<organism evidence="4 5">
    <name type="scientific">Brooklawnia cerclae</name>
    <dbReference type="NCBI Taxonomy" id="349934"/>
    <lineage>
        <taxon>Bacteria</taxon>
        <taxon>Bacillati</taxon>
        <taxon>Actinomycetota</taxon>
        <taxon>Actinomycetes</taxon>
        <taxon>Propionibacteriales</taxon>
        <taxon>Propionibacteriaceae</taxon>
        <taxon>Brooklawnia</taxon>
    </lineage>
</organism>
<evidence type="ECO:0000259" key="3">
    <source>
        <dbReference type="PROSITE" id="PS50164"/>
    </source>
</evidence>
<dbReference type="InterPro" id="IPR000305">
    <property type="entry name" value="GIY-YIG_endonuc"/>
</dbReference>
<dbReference type="PANTHER" id="PTHR34477">
    <property type="entry name" value="UPF0213 PROTEIN YHBQ"/>
    <property type="match status" value="1"/>
</dbReference>
<keyword evidence="4" id="KW-0255">Endonuclease</keyword>
<evidence type="ECO:0000256" key="2">
    <source>
        <dbReference type="SAM" id="MobiDB-lite"/>
    </source>
</evidence>
<keyword evidence="5" id="KW-1185">Reference proteome</keyword>
<evidence type="ECO:0000313" key="5">
    <source>
        <dbReference type="Proteomes" id="UP000749311"/>
    </source>
</evidence>
<protein>
    <submittedName>
        <fullName evidence="4">Endonuclease</fullName>
    </submittedName>
</protein>
<sequence>MYILRCGDGSLYVGSTTDLDARLTQHASGKGSAYTSKRLPVELVYAAEFDSLAEAYAFERQVHGWSRAKRLALVAGRYDALPALSRNHQGPDTRFPSTSSGDKPPTAR</sequence>
<evidence type="ECO:0000256" key="1">
    <source>
        <dbReference type="ARBA" id="ARBA00007435"/>
    </source>
</evidence>
<gene>
    <name evidence="4" type="ORF">FB473_003248</name>
</gene>
<evidence type="ECO:0000313" key="4">
    <source>
        <dbReference type="EMBL" id="NIH58551.1"/>
    </source>
</evidence>
<dbReference type="RefSeq" id="WP_243864072.1">
    <property type="nucleotide sequence ID" value="NZ_JAAMOZ010000004.1"/>
</dbReference>
<dbReference type="SUPFAM" id="SSF82771">
    <property type="entry name" value="GIY-YIG endonuclease"/>
    <property type="match status" value="1"/>
</dbReference>
<dbReference type="Pfam" id="PF01541">
    <property type="entry name" value="GIY-YIG"/>
    <property type="match status" value="1"/>
</dbReference>
<keyword evidence="4" id="KW-0540">Nuclease</keyword>
<comment type="caution">
    <text evidence="4">The sequence shown here is derived from an EMBL/GenBank/DDBJ whole genome shotgun (WGS) entry which is preliminary data.</text>
</comment>
<dbReference type="EMBL" id="JAAMOZ010000004">
    <property type="protein sequence ID" value="NIH58551.1"/>
    <property type="molecule type" value="Genomic_DNA"/>
</dbReference>
<dbReference type="PANTHER" id="PTHR34477:SF1">
    <property type="entry name" value="UPF0213 PROTEIN YHBQ"/>
    <property type="match status" value="1"/>
</dbReference>
<proteinExistence type="inferred from homology"/>
<reference evidence="4 5" key="1">
    <citation type="submission" date="2020-02" db="EMBL/GenBank/DDBJ databases">
        <title>Sequencing the genomes of 1000 actinobacteria strains.</title>
        <authorList>
            <person name="Klenk H.-P."/>
        </authorList>
    </citation>
    <scope>NUCLEOTIDE SEQUENCE [LARGE SCALE GENOMIC DNA]</scope>
    <source>
        <strain evidence="4 5">DSM 19609</strain>
    </source>
</reference>
<dbReference type="InterPro" id="IPR050190">
    <property type="entry name" value="UPF0213_domain"/>
</dbReference>
<keyword evidence="4" id="KW-0378">Hydrolase</keyword>
<dbReference type="CDD" id="cd10456">
    <property type="entry name" value="GIY-YIG_UPF0213"/>
    <property type="match status" value="1"/>
</dbReference>
<dbReference type="Proteomes" id="UP000749311">
    <property type="component" value="Unassembled WGS sequence"/>
</dbReference>
<feature type="domain" description="GIY-YIG" evidence="3">
    <location>
        <begin position="1"/>
        <end position="72"/>
    </location>
</feature>
<dbReference type="Gene3D" id="3.40.1440.10">
    <property type="entry name" value="GIY-YIG endonuclease"/>
    <property type="match status" value="1"/>
</dbReference>
<comment type="similarity">
    <text evidence="1">Belongs to the UPF0213 family.</text>
</comment>
<feature type="region of interest" description="Disordered" evidence="2">
    <location>
        <begin position="83"/>
        <end position="108"/>
    </location>
</feature>
<name>A0ABX0SP63_9ACTN</name>
<dbReference type="InterPro" id="IPR035901">
    <property type="entry name" value="GIY-YIG_endonuc_sf"/>
</dbReference>